<evidence type="ECO:0000256" key="5">
    <source>
        <dbReference type="SAM" id="Phobius"/>
    </source>
</evidence>
<dbReference type="AlphaFoldDB" id="A0A812M0J5"/>
<keyword evidence="5" id="KW-0472">Membrane</keyword>
<dbReference type="SMART" id="SM00584">
    <property type="entry name" value="TLDc"/>
    <property type="match status" value="1"/>
</dbReference>
<dbReference type="PROSITE" id="PS51886">
    <property type="entry name" value="TLDC"/>
    <property type="match status" value="1"/>
</dbReference>
<comment type="subcellular location">
    <subcellularLocation>
        <location evidence="1">Mitochondrion</location>
    </subcellularLocation>
</comment>
<evidence type="ECO:0000256" key="1">
    <source>
        <dbReference type="ARBA" id="ARBA00004173"/>
    </source>
</evidence>
<keyword evidence="8" id="KW-1185">Reference proteome</keyword>
<dbReference type="InterPro" id="IPR006571">
    <property type="entry name" value="TLDc_dom"/>
</dbReference>
<proteinExistence type="inferred from homology"/>
<dbReference type="Gene3D" id="3.40.30.10">
    <property type="entry name" value="Glutaredoxin"/>
    <property type="match status" value="1"/>
</dbReference>
<protein>
    <recommendedName>
        <fullName evidence="4">Oxidation resistance protein 1</fullName>
    </recommendedName>
</protein>
<gene>
    <name evidence="7" type="primary">TBC1D24</name>
    <name evidence="7" type="ORF">SPIL2461_LOCUS5194</name>
</gene>
<feature type="domain" description="TLDc" evidence="6">
    <location>
        <begin position="305"/>
        <end position="552"/>
    </location>
</feature>
<dbReference type="SUPFAM" id="SSF52833">
    <property type="entry name" value="Thioredoxin-like"/>
    <property type="match status" value="1"/>
</dbReference>
<sequence>MASSKFGVLAACCLGAFVWSSYGQLFAVSDLTSTASSLETQASGMLAALQNGVATVLLIVFSILVRLIHAMIPGMAIALVCYTAYRLTKSNAWSRRTVFLLTLAVFLTYGLIRLGSKMGQPQVGDGMVNTDETGRQIRSGELVLLQSGEVGLQAHPQRDPGSVVPRDWRDYMAQAIQQSLMTGSAQVVLEFTRPGCTYCHKQLPVLQEAVKRRASATGALAPGLAFAAPSPSSGSMLFAPLRIFILDEEEFQELAAGFRVQAFPTLWIFGRPRVDPVVQQGFVDGATFDEILRQVALKIPPPEEPQKKRRGAGVQNAAIDSNAPRCRQSLRAETQKGLHGVSLKTFYRRMQGEGPTILLLQDHEGHAFGGFASAAWRVADRYYGTGESFVFRFRHPMPKPVVSLAQQMQHLPSVHEKDASPGLSRSALAAQQAVDEAVKLLESWRPKVKEQAKKSEREVLQSDCVTSATEALEEESPKDLELEVFHHDASGDDFFLFSDVTCLAMGGGSGFALYVEKDLLHGRSDPSTTFNSEVLSCETSFIIGDLECWAFDDPTEVH</sequence>
<dbReference type="CDD" id="cd02947">
    <property type="entry name" value="TRX_family"/>
    <property type="match status" value="1"/>
</dbReference>
<evidence type="ECO:0000313" key="7">
    <source>
        <dbReference type="EMBL" id="CAE7256232.1"/>
    </source>
</evidence>
<name>A0A812M0J5_SYMPI</name>
<evidence type="ECO:0000259" key="6">
    <source>
        <dbReference type="PROSITE" id="PS51886"/>
    </source>
</evidence>
<dbReference type="Proteomes" id="UP000649617">
    <property type="component" value="Unassembled WGS sequence"/>
</dbReference>
<dbReference type="PANTHER" id="PTHR23354">
    <property type="entry name" value="NUCLEOLAR PROTEIN 7/ESTROGEN RECEPTOR COACTIVATOR-RELATED"/>
    <property type="match status" value="1"/>
</dbReference>
<dbReference type="InterPro" id="IPR017937">
    <property type="entry name" value="Thioredoxin_CS"/>
</dbReference>
<evidence type="ECO:0000256" key="3">
    <source>
        <dbReference type="ARBA" id="ARBA00023128"/>
    </source>
</evidence>
<organism evidence="7 8">
    <name type="scientific">Symbiodinium pilosum</name>
    <name type="common">Dinoflagellate</name>
    <dbReference type="NCBI Taxonomy" id="2952"/>
    <lineage>
        <taxon>Eukaryota</taxon>
        <taxon>Sar</taxon>
        <taxon>Alveolata</taxon>
        <taxon>Dinophyceae</taxon>
        <taxon>Suessiales</taxon>
        <taxon>Symbiodiniaceae</taxon>
        <taxon>Symbiodinium</taxon>
    </lineage>
</organism>
<dbReference type="PANTHER" id="PTHR23354:SF62">
    <property type="entry name" value="MUSTARD, ISOFORM V"/>
    <property type="match status" value="1"/>
</dbReference>
<feature type="transmembrane region" description="Helical" evidence="5">
    <location>
        <begin position="53"/>
        <end position="85"/>
    </location>
</feature>
<reference evidence="7" key="1">
    <citation type="submission" date="2021-02" db="EMBL/GenBank/DDBJ databases">
        <authorList>
            <person name="Dougan E. K."/>
            <person name="Rhodes N."/>
            <person name="Thang M."/>
            <person name="Chan C."/>
        </authorList>
    </citation>
    <scope>NUCLEOTIDE SEQUENCE</scope>
</reference>
<comment type="caution">
    <text evidence="7">The sequence shown here is derived from an EMBL/GenBank/DDBJ whole genome shotgun (WGS) entry which is preliminary data.</text>
</comment>
<accession>A0A812M0J5</accession>
<keyword evidence="5" id="KW-0812">Transmembrane</keyword>
<keyword evidence="3" id="KW-0496">Mitochondrion</keyword>
<dbReference type="Pfam" id="PF07534">
    <property type="entry name" value="TLD"/>
    <property type="match status" value="2"/>
</dbReference>
<dbReference type="EMBL" id="CAJNIZ010007224">
    <property type="protein sequence ID" value="CAE7256232.1"/>
    <property type="molecule type" value="Genomic_DNA"/>
</dbReference>
<evidence type="ECO:0000313" key="8">
    <source>
        <dbReference type="Proteomes" id="UP000649617"/>
    </source>
</evidence>
<comment type="similarity">
    <text evidence="2">Belongs to the OXR1 family.</text>
</comment>
<dbReference type="InterPro" id="IPR036249">
    <property type="entry name" value="Thioredoxin-like_sf"/>
</dbReference>
<keyword evidence="5" id="KW-1133">Transmembrane helix</keyword>
<dbReference type="PROSITE" id="PS00194">
    <property type="entry name" value="THIOREDOXIN_1"/>
    <property type="match status" value="1"/>
</dbReference>
<evidence type="ECO:0000256" key="2">
    <source>
        <dbReference type="ARBA" id="ARBA00009540"/>
    </source>
</evidence>
<feature type="transmembrane region" description="Helical" evidence="5">
    <location>
        <begin position="97"/>
        <end position="115"/>
    </location>
</feature>
<evidence type="ECO:0000256" key="4">
    <source>
        <dbReference type="ARBA" id="ARBA00040604"/>
    </source>
</evidence>
<dbReference type="OrthoDB" id="26679at2759"/>
<dbReference type="GO" id="GO:0005739">
    <property type="term" value="C:mitochondrion"/>
    <property type="evidence" value="ECO:0007669"/>
    <property type="project" value="UniProtKB-SubCell"/>
</dbReference>